<dbReference type="EMBL" id="MU005571">
    <property type="protein sequence ID" value="KAF2690316.1"/>
    <property type="molecule type" value="Genomic_DNA"/>
</dbReference>
<keyword evidence="2" id="KW-1133">Transmembrane helix</keyword>
<sequence>MAPPTSYYPYSSLPLYGGPTAESSSVKQESHPQNTTASPTTSPTMPAPTSYCTWPGLPIYHKPTVQSTSDSSPPPYAAAISTTYPPTHPSAPARSPRIARALIPSRTNGRDRFPSPSPLSTYRPPPYISHGYSLSAYPPSNPVQPPPRPFLRPVRMEHDIDAFSLVDVEAAPETRQWLQQQTQGPGCLRRMAHHLRESILFRTVMLLGLSVIVLLVFAAVFRAGQRAREAAMERGE</sequence>
<feature type="compositionally biased region" description="Polar residues" evidence="1">
    <location>
        <begin position="21"/>
        <end position="34"/>
    </location>
</feature>
<protein>
    <submittedName>
        <fullName evidence="3">Uncharacterized protein</fullName>
    </submittedName>
</protein>
<feature type="compositionally biased region" description="Low complexity" evidence="1">
    <location>
        <begin position="90"/>
        <end position="104"/>
    </location>
</feature>
<feature type="region of interest" description="Disordered" evidence="1">
    <location>
        <begin position="63"/>
        <end position="124"/>
    </location>
</feature>
<feature type="transmembrane region" description="Helical" evidence="2">
    <location>
        <begin position="199"/>
        <end position="221"/>
    </location>
</feature>
<organism evidence="3 4">
    <name type="scientific">Lentithecium fluviatile CBS 122367</name>
    <dbReference type="NCBI Taxonomy" id="1168545"/>
    <lineage>
        <taxon>Eukaryota</taxon>
        <taxon>Fungi</taxon>
        <taxon>Dikarya</taxon>
        <taxon>Ascomycota</taxon>
        <taxon>Pezizomycotina</taxon>
        <taxon>Dothideomycetes</taxon>
        <taxon>Pleosporomycetidae</taxon>
        <taxon>Pleosporales</taxon>
        <taxon>Massarineae</taxon>
        <taxon>Lentitheciaceae</taxon>
        <taxon>Lentithecium</taxon>
    </lineage>
</organism>
<dbReference type="Proteomes" id="UP000799291">
    <property type="component" value="Unassembled WGS sequence"/>
</dbReference>
<feature type="compositionally biased region" description="Low complexity" evidence="1">
    <location>
        <begin position="35"/>
        <end position="49"/>
    </location>
</feature>
<accession>A0A6G1JIM0</accession>
<keyword evidence="2" id="KW-0472">Membrane</keyword>
<feature type="region of interest" description="Disordered" evidence="1">
    <location>
        <begin position="1"/>
        <end position="49"/>
    </location>
</feature>
<evidence type="ECO:0000313" key="4">
    <source>
        <dbReference type="Proteomes" id="UP000799291"/>
    </source>
</evidence>
<feature type="compositionally biased region" description="Low complexity" evidence="1">
    <location>
        <begin position="1"/>
        <end position="19"/>
    </location>
</feature>
<proteinExistence type="predicted"/>
<dbReference type="AlphaFoldDB" id="A0A6G1JIM0"/>
<evidence type="ECO:0000256" key="1">
    <source>
        <dbReference type="SAM" id="MobiDB-lite"/>
    </source>
</evidence>
<evidence type="ECO:0000313" key="3">
    <source>
        <dbReference type="EMBL" id="KAF2690316.1"/>
    </source>
</evidence>
<keyword evidence="2" id="KW-0812">Transmembrane</keyword>
<gene>
    <name evidence="3" type="ORF">K458DRAFT_399656</name>
</gene>
<reference evidence="3" key="1">
    <citation type="journal article" date="2020" name="Stud. Mycol.">
        <title>101 Dothideomycetes genomes: a test case for predicting lifestyles and emergence of pathogens.</title>
        <authorList>
            <person name="Haridas S."/>
            <person name="Albert R."/>
            <person name="Binder M."/>
            <person name="Bloem J."/>
            <person name="Labutti K."/>
            <person name="Salamov A."/>
            <person name="Andreopoulos B."/>
            <person name="Baker S."/>
            <person name="Barry K."/>
            <person name="Bills G."/>
            <person name="Bluhm B."/>
            <person name="Cannon C."/>
            <person name="Castanera R."/>
            <person name="Culley D."/>
            <person name="Daum C."/>
            <person name="Ezra D."/>
            <person name="Gonzalez J."/>
            <person name="Henrissat B."/>
            <person name="Kuo A."/>
            <person name="Liang C."/>
            <person name="Lipzen A."/>
            <person name="Lutzoni F."/>
            <person name="Magnuson J."/>
            <person name="Mondo S."/>
            <person name="Nolan M."/>
            <person name="Ohm R."/>
            <person name="Pangilinan J."/>
            <person name="Park H.-J."/>
            <person name="Ramirez L."/>
            <person name="Alfaro M."/>
            <person name="Sun H."/>
            <person name="Tritt A."/>
            <person name="Yoshinaga Y."/>
            <person name="Zwiers L.-H."/>
            <person name="Turgeon B."/>
            <person name="Goodwin S."/>
            <person name="Spatafora J."/>
            <person name="Crous P."/>
            <person name="Grigoriev I."/>
        </authorList>
    </citation>
    <scope>NUCLEOTIDE SEQUENCE</scope>
    <source>
        <strain evidence="3">CBS 122367</strain>
    </source>
</reference>
<name>A0A6G1JIM0_9PLEO</name>
<evidence type="ECO:0000256" key="2">
    <source>
        <dbReference type="SAM" id="Phobius"/>
    </source>
</evidence>
<keyword evidence="4" id="KW-1185">Reference proteome</keyword>